<reference evidence="1" key="2">
    <citation type="journal article" date="2015" name="Fish Shellfish Immunol.">
        <title>Early steps in the European eel (Anguilla anguilla)-Vibrio vulnificus interaction in the gills: Role of the RtxA13 toxin.</title>
        <authorList>
            <person name="Callol A."/>
            <person name="Pajuelo D."/>
            <person name="Ebbesson L."/>
            <person name="Teles M."/>
            <person name="MacKenzie S."/>
            <person name="Amaro C."/>
        </authorList>
    </citation>
    <scope>NUCLEOTIDE SEQUENCE</scope>
</reference>
<dbReference type="AlphaFoldDB" id="A0A0E9TZL6"/>
<accession>A0A0E9TZL6</accession>
<sequence>MDLRWKRYSVTKGVLFRMSFFLPIVIEKLERRRELQ</sequence>
<proteinExistence type="predicted"/>
<evidence type="ECO:0000313" key="1">
    <source>
        <dbReference type="EMBL" id="JAH58365.1"/>
    </source>
</evidence>
<name>A0A0E9TZL6_ANGAN</name>
<organism evidence="1">
    <name type="scientific">Anguilla anguilla</name>
    <name type="common">European freshwater eel</name>
    <name type="synonym">Muraena anguilla</name>
    <dbReference type="NCBI Taxonomy" id="7936"/>
    <lineage>
        <taxon>Eukaryota</taxon>
        <taxon>Metazoa</taxon>
        <taxon>Chordata</taxon>
        <taxon>Craniata</taxon>
        <taxon>Vertebrata</taxon>
        <taxon>Euteleostomi</taxon>
        <taxon>Actinopterygii</taxon>
        <taxon>Neopterygii</taxon>
        <taxon>Teleostei</taxon>
        <taxon>Anguilliformes</taxon>
        <taxon>Anguillidae</taxon>
        <taxon>Anguilla</taxon>
    </lineage>
</organism>
<reference evidence="1" key="1">
    <citation type="submission" date="2014-11" db="EMBL/GenBank/DDBJ databases">
        <authorList>
            <person name="Amaro Gonzalez C."/>
        </authorList>
    </citation>
    <scope>NUCLEOTIDE SEQUENCE</scope>
</reference>
<dbReference type="EMBL" id="GBXM01050212">
    <property type="protein sequence ID" value="JAH58365.1"/>
    <property type="molecule type" value="Transcribed_RNA"/>
</dbReference>
<protein>
    <submittedName>
        <fullName evidence="1">Uncharacterized protein</fullName>
    </submittedName>
</protein>